<dbReference type="Gene3D" id="3.50.4.10">
    <property type="entry name" value="Hepatocyte Growth Factor"/>
    <property type="match status" value="1"/>
</dbReference>
<dbReference type="RefSeq" id="XP_066920299.1">
    <property type="nucleotide sequence ID" value="XM_067064198.1"/>
</dbReference>
<feature type="region of interest" description="Disordered" evidence="1">
    <location>
        <begin position="289"/>
        <end position="312"/>
    </location>
</feature>
<dbReference type="AlphaFoldDB" id="A0A7M5TQQ1"/>
<accession>A0A7M5TQQ1</accession>
<dbReference type="InterPro" id="IPR003609">
    <property type="entry name" value="Pan_app"/>
</dbReference>
<keyword evidence="2" id="KW-0732">Signal</keyword>
<dbReference type="Proteomes" id="UP000594262">
    <property type="component" value="Unplaced"/>
</dbReference>
<dbReference type="Gene3D" id="4.10.530.10">
    <property type="entry name" value="Gamma-fibrinogen Carboxyl Terminal Fragment, domain 2"/>
    <property type="match status" value="1"/>
</dbReference>
<protein>
    <recommendedName>
        <fullName evidence="3">Fibrinogen C-terminal domain-containing protein</fullName>
    </recommendedName>
</protein>
<dbReference type="GO" id="GO:0005615">
    <property type="term" value="C:extracellular space"/>
    <property type="evidence" value="ECO:0007669"/>
    <property type="project" value="TreeGrafter"/>
</dbReference>
<sequence length="312" mass="35179">MTKQKMFIFLTIFCSTIEFCHSIDLSSSAEPGDSFFIPSPIEGEIVNINKSAWEESFPVNNLPQCQSKCHFSAQCRSVVYHEIDNICKLKDVNRLSPDAKFIKEPRIKSFDKRTAPVVPIHITKVEGVKDCKDILTKGHKESGVYMVSNNNLDYVPILCDMEIAGGGWTVIQQRVDGSIHFNRRWNSYKLGFGDFSTNFWFGNDRIHNLTTHYGIDNDIIFDLTKHDKTKVYTAYKEFHIDDESNKYQLHVGSVFDPQIPGGGAVPTGENKGFDYQNGQYFSTLDMDNDSSGSRHCSEEHKGSGSLVVTGCS</sequence>
<dbReference type="PANTHER" id="PTHR19143">
    <property type="entry name" value="FIBRINOGEN/TENASCIN/ANGIOPOEITIN"/>
    <property type="match status" value="1"/>
</dbReference>
<reference evidence="4" key="1">
    <citation type="submission" date="2021-01" db="UniProtKB">
        <authorList>
            <consortium name="EnsemblMetazoa"/>
        </authorList>
    </citation>
    <scope>IDENTIFICATION</scope>
</reference>
<feature type="signal peptide" evidence="2">
    <location>
        <begin position="1"/>
        <end position="22"/>
    </location>
</feature>
<proteinExistence type="predicted"/>
<dbReference type="InterPro" id="IPR050373">
    <property type="entry name" value="Fibrinogen_C-term_domain"/>
</dbReference>
<dbReference type="SMART" id="SM00186">
    <property type="entry name" value="FBG"/>
    <property type="match status" value="1"/>
</dbReference>
<evidence type="ECO:0000313" key="5">
    <source>
        <dbReference type="Proteomes" id="UP000594262"/>
    </source>
</evidence>
<evidence type="ECO:0000256" key="1">
    <source>
        <dbReference type="SAM" id="MobiDB-lite"/>
    </source>
</evidence>
<dbReference type="GeneID" id="136807603"/>
<dbReference type="Pfam" id="PF00147">
    <property type="entry name" value="Fibrinogen_C"/>
    <property type="match status" value="1"/>
</dbReference>
<keyword evidence="5" id="KW-1185">Reference proteome</keyword>
<dbReference type="NCBIfam" id="NF040941">
    <property type="entry name" value="GGGWT_bact"/>
    <property type="match status" value="1"/>
</dbReference>
<feature type="domain" description="Fibrinogen C-terminal" evidence="3">
    <location>
        <begin position="122"/>
        <end position="312"/>
    </location>
</feature>
<dbReference type="InterPro" id="IPR036056">
    <property type="entry name" value="Fibrinogen-like_C"/>
</dbReference>
<dbReference type="PROSITE" id="PS51406">
    <property type="entry name" value="FIBRINOGEN_C_2"/>
    <property type="match status" value="1"/>
</dbReference>
<evidence type="ECO:0000313" key="4">
    <source>
        <dbReference type="EnsemblMetazoa" id="CLYHEMP000468.1"/>
    </source>
</evidence>
<dbReference type="EnsemblMetazoa" id="CLYHEMT000468.1">
    <property type="protein sequence ID" value="CLYHEMP000468.1"/>
    <property type="gene ID" value="CLYHEMG000468"/>
</dbReference>
<dbReference type="Pfam" id="PF00024">
    <property type="entry name" value="PAN_1"/>
    <property type="match status" value="1"/>
</dbReference>
<dbReference type="InterPro" id="IPR014716">
    <property type="entry name" value="Fibrinogen_a/b/g_C_1"/>
</dbReference>
<evidence type="ECO:0000256" key="2">
    <source>
        <dbReference type="SAM" id="SignalP"/>
    </source>
</evidence>
<dbReference type="OrthoDB" id="7940501at2759"/>
<dbReference type="InterPro" id="IPR002181">
    <property type="entry name" value="Fibrinogen_a/b/g_C_dom"/>
</dbReference>
<organism evidence="4 5">
    <name type="scientific">Clytia hemisphaerica</name>
    <dbReference type="NCBI Taxonomy" id="252671"/>
    <lineage>
        <taxon>Eukaryota</taxon>
        <taxon>Metazoa</taxon>
        <taxon>Cnidaria</taxon>
        <taxon>Hydrozoa</taxon>
        <taxon>Hydroidolina</taxon>
        <taxon>Leptothecata</taxon>
        <taxon>Obeliida</taxon>
        <taxon>Clytiidae</taxon>
        <taxon>Clytia</taxon>
    </lineage>
</organism>
<feature type="chain" id="PRO_5029835832" description="Fibrinogen C-terminal domain-containing protein" evidence="2">
    <location>
        <begin position="23"/>
        <end position="312"/>
    </location>
</feature>
<dbReference type="Gene3D" id="3.90.215.10">
    <property type="entry name" value="Gamma Fibrinogen, chain A, domain 1"/>
    <property type="match status" value="1"/>
</dbReference>
<evidence type="ECO:0000259" key="3">
    <source>
        <dbReference type="PROSITE" id="PS51406"/>
    </source>
</evidence>
<dbReference type="SUPFAM" id="SSF56496">
    <property type="entry name" value="Fibrinogen C-terminal domain-like"/>
    <property type="match status" value="1"/>
</dbReference>
<dbReference type="SUPFAM" id="SSF57414">
    <property type="entry name" value="Hairpin loop containing domain-like"/>
    <property type="match status" value="1"/>
</dbReference>
<name>A0A7M5TQQ1_9CNID</name>